<name>E2ACM8_CAMFO</name>
<feature type="compositionally biased region" description="Basic and acidic residues" evidence="1">
    <location>
        <begin position="19"/>
        <end position="29"/>
    </location>
</feature>
<evidence type="ECO:0000256" key="1">
    <source>
        <dbReference type="SAM" id="MobiDB-lite"/>
    </source>
</evidence>
<accession>E2ACM8</accession>
<dbReference type="AlphaFoldDB" id="E2ACM8"/>
<reference evidence="2 3" key="1">
    <citation type="journal article" date="2010" name="Science">
        <title>Genomic comparison of the ants Camponotus floridanus and Harpegnathos saltator.</title>
        <authorList>
            <person name="Bonasio R."/>
            <person name="Zhang G."/>
            <person name="Ye C."/>
            <person name="Mutti N.S."/>
            <person name="Fang X."/>
            <person name="Qin N."/>
            <person name="Donahue G."/>
            <person name="Yang P."/>
            <person name="Li Q."/>
            <person name="Li C."/>
            <person name="Zhang P."/>
            <person name="Huang Z."/>
            <person name="Berger S.L."/>
            <person name="Reinberg D."/>
            <person name="Wang J."/>
            <person name="Liebig J."/>
        </authorList>
    </citation>
    <scope>NUCLEOTIDE SEQUENCE [LARGE SCALE GENOMIC DNA]</scope>
    <source>
        <strain evidence="3">C129</strain>
    </source>
</reference>
<keyword evidence="3" id="KW-1185">Reference proteome</keyword>
<feature type="region of interest" description="Disordered" evidence="1">
    <location>
        <begin position="1"/>
        <end position="29"/>
    </location>
</feature>
<dbReference type="InParanoid" id="E2ACM8"/>
<evidence type="ECO:0000313" key="2">
    <source>
        <dbReference type="EMBL" id="EFN68772.1"/>
    </source>
</evidence>
<proteinExistence type="predicted"/>
<protein>
    <submittedName>
        <fullName evidence="2">Uncharacterized protein</fullName>
    </submittedName>
</protein>
<dbReference type="Proteomes" id="UP000000311">
    <property type="component" value="Unassembled WGS sequence"/>
</dbReference>
<dbReference type="EMBL" id="GL438568">
    <property type="protein sequence ID" value="EFN68772.1"/>
    <property type="molecule type" value="Genomic_DNA"/>
</dbReference>
<gene>
    <name evidence="2" type="ORF">EAG_15851</name>
</gene>
<evidence type="ECO:0000313" key="3">
    <source>
        <dbReference type="Proteomes" id="UP000000311"/>
    </source>
</evidence>
<sequence length="381" mass="43124">MPLGKRKEKRTEPYISAVRSRDADGREKERVSSIKSVDLKNSGVKHGTFREITAIRVSGFTTSVEKTLWLVQFHSSCAKRQGDNCGFPTTVINARFSKSISKNSCNRCQEAVAPTAENMSGTTKLPKRKYLCAGLQPLALAPDSQSTIFQLKAQIKQLCISQSLTFARNFNKVNTDLIHALWKEVWKRSGERRKKTALMRLLRRRLEIGTFGEHLTPLSTAPFYPHVPLSRVHKGTTIWPHMRFGTSGVFPALSQPFSRPALDRFILEDMSQNMRCNKTISQTNDAKSSYTTETQSGAAIEDILRQSDVHSIEFSRDVLRPHPIAINAVIDIFIEDADVYVYEKVLSEKNKCFISGGQNFRNGFLMLREEKRVNQHRSGND</sequence>
<organism evidence="3">
    <name type="scientific">Camponotus floridanus</name>
    <name type="common">Florida carpenter ant</name>
    <dbReference type="NCBI Taxonomy" id="104421"/>
    <lineage>
        <taxon>Eukaryota</taxon>
        <taxon>Metazoa</taxon>
        <taxon>Ecdysozoa</taxon>
        <taxon>Arthropoda</taxon>
        <taxon>Hexapoda</taxon>
        <taxon>Insecta</taxon>
        <taxon>Pterygota</taxon>
        <taxon>Neoptera</taxon>
        <taxon>Endopterygota</taxon>
        <taxon>Hymenoptera</taxon>
        <taxon>Apocrita</taxon>
        <taxon>Aculeata</taxon>
        <taxon>Formicoidea</taxon>
        <taxon>Formicidae</taxon>
        <taxon>Formicinae</taxon>
        <taxon>Camponotus</taxon>
    </lineage>
</organism>